<dbReference type="SUPFAM" id="SSF53850">
    <property type="entry name" value="Periplasmic binding protein-like II"/>
    <property type="match status" value="1"/>
</dbReference>
<dbReference type="InterPro" id="IPR005119">
    <property type="entry name" value="LysR_subst-bd"/>
</dbReference>
<keyword evidence="4" id="KW-0804">Transcription</keyword>
<evidence type="ECO:0000256" key="4">
    <source>
        <dbReference type="ARBA" id="ARBA00023163"/>
    </source>
</evidence>
<sequence>MANSLDLDGLRALDAIDKKGSFAAAAESLHKVPSALTYIIQKLEQEFGTPLFDRSKQRAKLTAAGRLVLEQGREILQSTQRLADAVAALESGWERELRIARDTAMPPGPLLDALTAFLALSVPVDISLAEESLGGGWDALHSRRADLVIGANGDLPRGLFETHCIGQLEFVFALAPFHPLAAAEGVLQLEQLMPFPSVVVSDSSQLLPARSSGLFSSRQTLRVASMDAKIELQCRGLGTGFIPRHLAAPLIASGALVEKACALPRPSQPVFLAWHKEHQGKALAWFVEHLRKADWGI</sequence>
<dbReference type="InterPro" id="IPR000847">
    <property type="entry name" value="LysR_HTH_N"/>
</dbReference>
<dbReference type="Pfam" id="PF00126">
    <property type="entry name" value="HTH_1"/>
    <property type="match status" value="1"/>
</dbReference>
<dbReference type="InterPro" id="IPR036388">
    <property type="entry name" value="WH-like_DNA-bd_sf"/>
</dbReference>
<evidence type="ECO:0000256" key="2">
    <source>
        <dbReference type="ARBA" id="ARBA00023015"/>
    </source>
</evidence>
<dbReference type="PANTHER" id="PTHR30126">
    <property type="entry name" value="HTH-TYPE TRANSCRIPTIONAL REGULATOR"/>
    <property type="match status" value="1"/>
</dbReference>
<dbReference type="RefSeq" id="WP_203326676.1">
    <property type="nucleotide sequence ID" value="NZ_CP069213.1"/>
</dbReference>
<evidence type="ECO:0000256" key="1">
    <source>
        <dbReference type="ARBA" id="ARBA00009437"/>
    </source>
</evidence>
<evidence type="ECO:0000259" key="5">
    <source>
        <dbReference type="PROSITE" id="PS50931"/>
    </source>
</evidence>
<evidence type="ECO:0000256" key="3">
    <source>
        <dbReference type="ARBA" id="ARBA00023125"/>
    </source>
</evidence>
<evidence type="ECO:0000313" key="6">
    <source>
        <dbReference type="EMBL" id="QRH03112.1"/>
    </source>
</evidence>
<dbReference type="PROSITE" id="PS50931">
    <property type="entry name" value="HTH_LYSR"/>
    <property type="match status" value="1"/>
</dbReference>
<reference evidence="6 7" key="1">
    <citation type="journal article" date="2012" name="Antonie Van Leeuwenhoek">
        <title>Shewanella litorisediminis sp. nov., a gammaproteobacterium isolated from a tidal flat sediment.</title>
        <authorList>
            <person name="Lee M.H."/>
            <person name="Yoon J.H."/>
        </authorList>
    </citation>
    <scope>NUCLEOTIDE SEQUENCE [LARGE SCALE GENOMIC DNA]</scope>
    <source>
        <strain evidence="6 7">SMK1-12</strain>
    </source>
</reference>
<proteinExistence type="inferred from homology"/>
<accession>A0ABX7G757</accession>
<comment type="similarity">
    <text evidence="1">Belongs to the LysR transcriptional regulatory family.</text>
</comment>
<dbReference type="InterPro" id="IPR036390">
    <property type="entry name" value="WH_DNA-bd_sf"/>
</dbReference>
<gene>
    <name evidence="6" type="ORF">JQC75_06820</name>
</gene>
<dbReference type="SUPFAM" id="SSF46785">
    <property type="entry name" value="Winged helix' DNA-binding domain"/>
    <property type="match status" value="1"/>
</dbReference>
<protein>
    <submittedName>
        <fullName evidence="6">LysR family transcriptional regulator</fullName>
    </submittedName>
</protein>
<name>A0ABX7G757_9GAMM</name>
<dbReference type="EMBL" id="CP069213">
    <property type="protein sequence ID" value="QRH03112.1"/>
    <property type="molecule type" value="Genomic_DNA"/>
</dbReference>
<dbReference type="Gene3D" id="1.10.10.10">
    <property type="entry name" value="Winged helix-like DNA-binding domain superfamily/Winged helix DNA-binding domain"/>
    <property type="match status" value="1"/>
</dbReference>
<dbReference type="Gene3D" id="3.40.190.290">
    <property type="match status" value="1"/>
</dbReference>
<dbReference type="Proteomes" id="UP000596252">
    <property type="component" value="Chromosome"/>
</dbReference>
<dbReference type="Pfam" id="PF03466">
    <property type="entry name" value="LysR_substrate"/>
    <property type="match status" value="1"/>
</dbReference>
<evidence type="ECO:0000313" key="7">
    <source>
        <dbReference type="Proteomes" id="UP000596252"/>
    </source>
</evidence>
<organism evidence="6 7">
    <name type="scientific">Shewanella litorisediminis</name>
    <dbReference type="NCBI Taxonomy" id="1173586"/>
    <lineage>
        <taxon>Bacteria</taxon>
        <taxon>Pseudomonadati</taxon>
        <taxon>Pseudomonadota</taxon>
        <taxon>Gammaproteobacteria</taxon>
        <taxon>Alteromonadales</taxon>
        <taxon>Shewanellaceae</taxon>
        <taxon>Shewanella</taxon>
    </lineage>
</organism>
<dbReference type="PANTHER" id="PTHR30126:SF4">
    <property type="entry name" value="LYSR FAMILY TRANSCRIPTIONAL REGULATOR"/>
    <property type="match status" value="1"/>
</dbReference>
<keyword evidence="7" id="KW-1185">Reference proteome</keyword>
<keyword evidence="2" id="KW-0805">Transcription regulation</keyword>
<keyword evidence="3" id="KW-0238">DNA-binding</keyword>
<feature type="domain" description="HTH lysR-type" evidence="5">
    <location>
        <begin position="5"/>
        <end position="62"/>
    </location>
</feature>